<dbReference type="InterPro" id="IPR029068">
    <property type="entry name" value="Glyas_Bleomycin-R_OHBP_Dase"/>
</dbReference>
<comment type="caution">
    <text evidence="1">The sequence shown here is derived from an EMBL/GenBank/DDBJ whole genome shotgun (WGS) entry which is preliminary data.</text>
</comment>
<keyword evidence="1" id="KW-0223">Dioxygenase</keyword>
<dbReference type="RefSeq" id="WP_171633774.1">
    <property type="nucleotide sequence ID" value="NZ_WHNY01000067.1"/>
</dbReference>
<dbReference type="SUPFAM" id="SSF54593">
    <property type="entry name" value="Glyoxalase/Bleomycin resistance protein/Dihydroxybiphenyl dioxygenase"/>
    <property type="match status" value="1"/>
</dbReference>
<gene>
    <name evidence="1" type="ORF">GC096_23760</name>
</gene>
<evidence type="ECO:0000313" key="1">
    <source>
        <dbReference type="EMBL" id="NOU67063.1"/>
    </source>
</evidence>
<accession>A0ABX1XEY3</accession>
<sequence>MIFEEVKFKTSLLKELKIFYVQNLGIGLLKEDDSSFTLTVGETSLTFIQTDEKDDRPFYHFAVNINESQFKLAKEYLSKRVTLLQNESHDEFEFIDWNAHAVYFYDPSGNIVEYIARHNIKSTATDEFTNKDILCISEVGLPVLDVSNVASTLESEINLPIWKGNGKSFQPVGDEHGLFILVEIDREWYPTNDKAQIFPVMVKIKDSDRQYSFPHLPYYIV</sequence>
<keyword evidence="2" id="KW-1185">Reference proteome</keyword>
<proteinExistence type="predicted"/>
<name>A0ABX1XEY3_9BACL</name>
<dbReference type="EMBL" id="WHNY01000067">
    <property type="protein sequence ID" value="NOU67063.1"/>
    <property type="molecule type" value="Genomic_DNA"/>
</dbReference>
<keyword evidence="1" id="KW-0560">Oxidoreductase</keyword>
<reference evidence="1 2" key="1">
    <citation type="submission" date="2019-10" db="EMBL/GenBank/DDBJ databases">
        <title>Description of Paenibacillus humi sp. nov.</title>
        <authorList>
            <person name="Carlier A."/>
            <person name="Qi S."/>
        </authorList>
    </citation>
    <scope>NUCLEOTIDE SEQUENCE [LARGE SCALE GENOMIC DNA]</scope>
    <source>
        <strain evidence="1 2">LMG 31461</strain>
    </source>
</reference>
<organism evidence="1 2">
    <name type="scientific">Paenibacillus plantarum</name>
    <dbReference type="NCBI Taxonomy" id="2654975"/>
    <lineage>
        <taxon>Bacteria</taxon>
        <taxon>Bacillati</taxon>
        <taxon>Bacillota</taxon>
        <taxon>Bacilli</taxon>
        <taxon>Bacillales</taxon>
        <taxon>Paenibacillaceae</taxon>
        <taxon>Paenibacillus</taxon>
    </lineage>
</organism>
<dbReference type="GO" id="GO:0051213">
    <property type="term" value="F:dioxygenase activity"/>
    <property type="evidence" value="ECO:0007669"/>
    <property type="project" value="UniProtKB-KW"/>
</dbReference>
<protein>
    <submittedName>
        <fullName evidence="1">Ring-cleaving dioxygenase</fullName>
    </submittedName>
</protein>
<evidence type="ECO:0000313" key="2">
    <source>
        <dbReference type="Proteomes" id="UP000653578"/>
    </source>
</evidence>
<dbReference type="Gene3D" id="3.10.180.10">
    <property type="entry name" value="2,3-Dihydroxybiphenyl 1,2-Dioxygenase, domain 1"/>
    <property type="match status" value="1"/>
</dbReference>
<dbReference type="Proteomes" id="UP000653578">
    <property type="component" value="Unassembled WGS sequence"/>
</dbReference>